<dbReference type="PANTHER" id="PTHR41536:SF1">
    <property type="entry name" value="PKHD-TYPE HYDROXYLASE YBIX"/>
    <property type="match status" value="1"/>
</dbReference>
<evidence type="ECO:0000259" key="8">
    <source>
        <dbReference type="PROSITE" id="PS51471"/>
    </source>
</evidence>
<dbReference type="eggNOG" id="COG3128">
    <property type="taxonomic scope" value="Bacteria"/>
</dbReference>
<dbReference type="InterPro" id="IPR041097">
    <property type="entry name" value="PKHD_C"/>
</dbReference>
<dbReference type="InterPro" id="IPR023550">
    <property type="entry name" value="PKHD_hydroxylase"/>
</dbReference>
<dbReference type="GeneID" id="56590071"/>
<dbReference type="EC" id="1.14.11.-" evidence="9"/>
<dbReference type="GO" id="GO:0005506">
    <property type="term" value="F:iron ion binding"/>
    <property type="evidence" value="ECO:0007669"/>
    <property type="project" value="UniProtKB-UniRule"/>
</dbReference>
<dbReference type="PANTHER" id="PTHR41536">
    <property type="entry name" value="PKHD-TYPE HYDROXYLASE YBIX"/>
    <property type="match status" value="1"/>
</dbReference>
<dbReference type="PATRIC" id="fig|123899.6.peg.2662"/>
<feature type="domain" description="Fe2OG dioxygenase" evidence="8">
    <location>
        <begin position="78"/>
        <end position="178"/>
    </location>
</feature>
<evidence type="ECO:0000256" key="6">
    <source>
        <dbReference type="ARBA" id="ARBA00023004"/>
    </source>
</evidence>
<evidence type="ECO:0000256" key="1">
    <source>
        <dbReference type="ARBA" id="ARBA00001961"/>
    </source>
</evidence>
<feature type="binding site" evidence="7">
    <location>
        <position position="169"/>
    </location>
    <ligand>
        <name>2-oxoglutarate</name>
        <dbReference type="ChEBI" id="CHEBI:16810"/>
    </ligand>
</feature>
<dbReference type="PROSITE" id="PS51471">
    <property type="entry name" value="FE2OG_OXY"/>
    <property type="match status" value="1"/>
</dbReference>
<keyword evidence="2 7" id="KW-0479">Metal-binding</keyword>
<evidence type="ECO:0000256" key="5">
    <source>
        <dbReference type="ARBA" id="ARBA00023002"/>
    </source>
</evidence>
<dbReference type="AlphaFoldDB" id="A0A157SLB5"/>
<proteinExistence type="inferred from homology"/>
<dbReference type="OrthoDB" id="9812472at2"/>
<dbReference type="Pfam" id="PF13640">
    <property type="entry name" value="2OG-FeII_Oxy_3"/>
    <property type="match status" value="1"/>
</dbReference>
<dbReference type="NCBIfam" id="NF003974">
    <property type="entry name" value="PRK05467.1-3"/>
    <property type="match status" value="1"/>
</dbReference>
<keyword evidence="4 7" id="KW-0223">Dioxygenase</keyword>
<feature type="binding site" evidence="7">
    <location>
        <position position="96"/>
    </location>
    <ligand>
        <name>Fe cation</name>
        <dbReference type="ChEBI" id="CHEBI:24875"/>
    </ligand>
</feature>
<reference evidence="9 10" key="1">
    <citation type="submission" date="2016-04" db="EMBL/GenBank/DDBJ databases">
        <authorList>
            <consortium name="Pathogen Informatics"/>
        </authorList>
    </citation>
    <scope>NUCLEOTIDE SEQUENCE [LARGE SCALE GENOMIC DNA]</scope>
    <source>
        <strain evidence="9 10">H044680328</strain>
    </source>
</reference>
<dbReference type="Proteomes" id="UP000076825">
    <property type="component" value="Chromosome 1"/>
</dbReference>
<dbReference type="InterPro" id="IPR005123">
    <property type="entry name" value="Oxoglu/Fe-dep_dioxygenase_dom"/>
</dbReference>
<evidence type="ECO:0000313" key="10">
    <source>
        <dbReference type="Proteomes" id="UP000076825"/>
    </source>
</evidence>
<keyword evidence="5 7" id="KW-0560">Oxidoreductase</keyword>
<dbReference type="EMBL" id="LT546645">
    <property type="protein sequence ID" value="SAI71217.1"/>
    <property type="molecule type" value="Genomic_DNA"/>
</dbReference>
<feature type="binding site" evidence="7">
    <location>
        <position position="98"/>
    </location>
    <ligand>
        <name>Fe cation</name>
        <dbReference type="ChEBI" id="CHEBI:24875"/>
    </ligand>
</feature>
<keyword evidence="3 7" id="KW-0847">Vitamin C</keyword>
<keyword evidence="10" id="KW-1185">Reference proteome</keyword>
<dbReference type="InterPro" id="IPR044862">
    <property type="entry name" value="Pro_4_hyd_alph_FE2OG_OXY"/>
</dbReference>
<accession>A0A157SLB5</accession>
<name>A0A157SLB5_9BORD</name>
<dbReference type="GO" id="GO:0016706">
    <property type="term" value="F:2-oxoglutarate-dependent dioxygenase activity"/>
    <property type="evidence" value="ECO:0007669"/>
    <property type="project" value="UniProtKB-UniRule"/>
</dbReference>
<dbReference type="GO" id="GO:0006879">
    <property type="term" value="P:intracellular iron ion homeostasis"/>
    <property type="evidence" value="ECO:0007669"/>
    <property type="project" value="TreeGrafter"/>
</dbReference>
<gene>
    <name evidence="9" type="primary">piuC</name>
    <name evidence="9" type="ORF">SAMEA3906487_02674</name>
</gene>
<dbReference type="GO" id="GO:0006974">
    <property type="term" value="P:DNA damage response"/>
    <property type="evidence" value="ECO:0007669"/>
    <property type="project" value="TreeGrafter"/>
</dbReference>
<dbReference type="InterPro" id="IPR006620">
    <property type="entry name" value="Pro_4_hyd_alph"/>
</dbReference>
<dbReference type="GO" id="GO:0031418">
    <property type="term" value="F:L-ascorbic acid binding"/>
    <property type="evidence" value="ECO:0007669"/>
    <property type="project" value="UniProtKB-KW"/>
</dbReference>
<comment type="cofactor">
    <cofactor evidence="7">
        <name>Fe(2+)</name>
        <dbReference type="ChEBI" id="CHEBI:29033"/>
    </cofactor>
    <text evidence="7">Binds 1 Fe(2+) ion per subunit.</text>
</comment>
<dbReference type="Gene3D" id="2.60.120.620">
    <property type="entry name" value="q2cbj1_9rhob like domain"/>
    <property type="match status" value="1"/>
</dbReference>
<organism evidence="9 10">
    <name type="scientific">Bordetella trematum</name>
    <dbReference type="NCBI Taxonomy" id="123899"/>
    <lineage>
        <taxon>Bacteria</taxon>
        <taxon>Pseudomonadati</taxon>
        <taxon>Pseudomonadota</taxon>
        <taxon>Betaproteobacteria</taxon>
        <taxon>Burkholderiales</taxon>
        <taxon>Alcaligenaceae</taxon>
        <taxon>Bordetella</taxon>
    </lineage>
</organism>
<sequence>MLLHVSEVLPPATAARYLQALQDADWADGAVTAGFQSAMAKRNRQLPSQAPLAQDLGCAIEQALMAHPLFLSAALPARLFPPLFNRYAAGEAFGTHVDNAIRYPPGEAKGLRTDLSATLFLSDPGSYDGGELIIQDTYGEHQVKLPAGDMVLYPASSLHRVTPVTRGERVAAFFWIQSLVRDDGQRTLLFELDGAIQEVGGQLGHGCSSAITLTGVYHNLLRRWATP</sequence>
<dbReference type="STRING" id="123899.SAMEA3906487_02674"/>
<evidence type="ECO:0000313" key="9">
    <source>
        <dbReference type="EMBL" id="SAI71217.1"/>
    </source>
</evidence>
<evidence type="ECO:0000256" key="3">
    <source>
        <dbReference type="ARBA" id="ARBA00022896"/>
    </source>
</evidence>
<dbReference type="KEGG" id="btrm:SAMEA390648702674"/>
<dbReference type="RefSeq" id="WP_033533951.1">
    <property type="nucleotide sequence ID" value="NZ_CP016340.1"/>
</dbReference>
<dbReference type="Pfam" id="PF18331">
    <property type="entry name" value="PKHD_C"/>
    <property type="match status" value="1"/>
</dbReference>
<protein>
    <submittedName>
        <fullName evidence="9">Iron-uptake factor</fullName>
        <ecNumber evidence="9">1.14.11.-</ecNumber>
    </submittedName>
</protein>
<comment type="cofactor">
    <cofactor evidence="1 7">
        <name>L-ascorbate</name>
        <dbReference type="ChEBI" id="CHEBI:38290"/>
    </cofactor>
</comment>
<feature type="binding site" evidence="7">
    <location>
        <position position="159"/>
    </location>
    <ligand>
        <name>Fe cation</name>
        <dbReference type="ChEBI" id="CHEBI:24875"/>
    </ligand>
</feature>
<evidence type="ECO:0000256" key="2">
    <source>
        <dbReference type="ARBA" id="ARBA00022723"/>
    </source>
</evidence>
<evidence type="ECO:0000256" key="4">
    <source>
        <dbReference type="ARBA" id="ARBA00022964"/>
    </source>
</evidence>
<dbReference type="HAMAP" id="MF_00657">
    <property type="entry name" value="Hydroxyl_YbiX"/>
    <property type="match status" value="1"/>
</dbReference>
<dbReference type="SMART" id="SM00702">
    <property type="entry name" value="P4Hc"/>
    <property type="match status" value="1"/>
</dbReference>
<dbReference type="Gene3D" id="4.10.860.20">
    <property type="entry name" value="Rabenosyn, Rab binding domain"/>
    <property type="match status" value="1"/>
</dbReference>
<dbReference type="NCBIfam" id="NF003975">
    <property type="entry name" value="PRK05467.1-4"/>
    <property type="match status" value="1"/>
</dbReference>
<dbReference type="NCBIfam" id="NF003973">
    <property type="entry name" value="PRK05467.1-2"/>
    <property type="match status" value="1"/>
</dbReference>
<evidence type="ECO:0000256" key="7">
    <source>
        <dbReference type="HAMAP-Rule" id="MF_00657"/>
    </source>
</evidence>
<keyword evidence="6 7" id="KW-0408">Iron</keyword>